<dbReference type="Pfam" id="PF13975">
    <property type="entry name" value="gag-asp_proteas"/>
    <property type="match status" value="1"/>
</dbReference>
<dbReference type="OrthoDB" id="5428705at2759"/>
<feature type="non-terminal residue" evidence="1">
    <location>
        <position position="110"/>
    </location>
</feature>
<dbReference type="AlphaFoldDB" id="A0A0D1X8G5"/>
<sequence length="110" mass="12312">MVEVEIAGNSTMAMIDSGATADFLSSRYAREWDLPLRKKKDPYPLITADGTPIASDQGMVEYETTVDMTMLGKKVRRTFDVTNIGDSDIILGLSWLQDERPHIDWSTLTV</sequence>
<evidence type="ECO:0008006" key="3">
    <source>
        <dbReference type="Google" id="ProtNLM"/>
    </source>
</evidence>
<reference evidence="1 2" key="1">
    <citation type="submission" date="2015-01" db="EMBL/GenBank/DDBJ databases">
        <title>The Genome Sequence of Ochroconis gallopava CBS43764.</title>
        <authorList>
            <consortium name="The Broad Institute Genomics Platform"/>
            <person name="Cuomo C."/>
            <person name="de Hoog S."/>
            <person name="Gorbushina A."/>
            <person name="Stielow B."/>
            <person name="Teixiera M."/>
            <person name="Abouelleil A."/>
            <person name="Chapman S.B."/>
            <person name="Priest M."/>
            <person name="Young S.K."/>
            <person name="Wortman J."/>
            <person name="Nusbaum C."/>
            <person name="Birren B."/>
        </authorList>
    </citation>
    <scope>NUCLEOTIDE SEQUENCE [LARGE SCALE GENOMIC DNA]</scope>
    <source>
        <strain evidence="1 2">CBS 43764</strain>
    </source>
</reference>
<keyword evidence="2" id="KW-1185">Reference proteome</keyword>
<accession>A0A0D1X8G5</accession>
<dbReference type="EMBL" id="KN847857">
    <property type="protein sequence ID" value="KIV98295.1"/>
    <property type="molecule type" value="Genomic_DNA"/>
</dbReference>
<dbReference type="SUPFAM" id="SSF50630">
    <property type="entry name" value="Acid proteases"/>
    <property type="match status" value="1"/>
</dbReference>
<name>A0A0D1X8G5_9PEZI</name>
<evidence type="ECO:0000313" key="1">
    <source>
        <dbReference type="EMBL" id="KIV98295.1"/>
    </source>
</evidence>
<proteinExistence type="predicted"/>
<dbReference type="InParanoid" id="A0A0D1X8G5"/>
<dbReference type="HOGENOM" id="CLU_000384_32_0_1"/>
<evidence type="ECO:0000313" key="2">
    <source>
        <dbReference type="Proteomes" id="UP000053259"/>
    </source>
</evidence>
<dbReference type="Gene3D" id="2.40.70.10">
    <property type="entry name" value="Acid Proteases"/>
    <property type="match status" value="1"/>
</dbReference>
<dbReference type="InterPro" id="IPR021109">
    <property type="entry name" value="Peptidase_aspartic_dom_sf"/>
</dbReference>
<dbReference type="GeneID" id="27317833"/>
<dbReference type="STRING" id="253628.A0A0D1X8G5"/>
<dbReference type="VEuPathDB" id="FungiDB:PV09_09860"/>
<gene>
    <name evidence="1" type="ORF">PV09_09860</name>
</gene>
<dbReference type="CDD" id="cd00303">
    <property type="entry name" value="retropepsin_like"/>
    <property type="match status" value="1"/>
</dbReference>
<organism evidence="1 2">
    <name type="scientific">Verruconis gallopava</name>
    <dbReference type="NCBI Taxonomy" id="253628"/>
    <lineage>
        <taxon>Eukaryota</taxon>
        <taxon>Fungi</taxon>
        <taxon>Dikarya</taxon>
        <taxon>Ascomycota</taxon>
        <taxon>Pezizomycotina</taxon>
        <taxon>Dothideomycetes</taxon>
        <taxon>Pleosporomycetidae</taxon>
        <taxon>Venturiales</taxon>
        <taxon>Sympoventuriaceae</taxon>
        <taxon>Verruconis</taxon>
    </lineage>
</organism>
<dbReference type="RefSeq" id="XP_016208165.1">
    <property type="nucleotide sequence ID" value="XM_016364008.1"/>
</dbReference>
<protein>
    <recommendedName>
        <fullName evidence="3">Peptidase A2 domain-containing protein</fullName>
    </recommendedName>
</protein>
<dbReference type="Proteomes" id="UP000053259">
    <property type="component" value="Unassembled WGS sequence"/>
</dbReference>